<organism evidence="2 3">
    <name type="scientific">Rotaria sordida</name>
    <dbReference type="NCBI Taxonomy" id="392033"/>
    <lineage>
        <taxon>Eukaryota</taxon>
        <taxon>Metazoa</taxon>
        <taxon>Spiralia</taxon>
        <taxon>Gnathifera</taxon>
        <taxon>Rotifera</taxon>
        <taxon>Eurotatoria</taxon>
        <taxon>Bdelloidea</taxon>
        <taxon>Philodinida</taxon>
        <taxon>Philodinidae</taxon>
        <taxon>Rotaria</taxon>
    </lineage>
</organism>
<comment type="caution">
    <text evidence="2">The sequence shown here is derived from an EMBL/GenBank/DDBJ whole genome shotgun (WGS) entry which is preliminary data.</text>
</comment>
<gene>
    <name evidence="2" type="ORF">OTI717_LOCUS30025</name>
</gene>
<evidence type="ECO:0000313" key="3">
    <source>
        <dbReference type="Proteomes" id="UP000663823"/>
    </source>
</evidence>
<name>A0A819PW72_9BILA</name>
<evidence type="ECO:0000259" key="1">
    <source>
        <dbReference type="PROSITE" id="PS50181"/>
    </source>
</evidence>
<evidence type="ECO:0000313" key="2">
    <source>
        <dbReference type="EMBL" id="CAF4019717.1"/>
    </source>
</evidence>
<sequence length="276" mass="31896">MISNHIFQTSFEDLPTEIFLEIFAFLPLRELVKAFSGLNSYIDLIIESMTDIKHVVTYNDVNAIILLQLRPTQIGHLVIVHAEKVDFTSLINLRSLKLNFGTCAQFDSIRPKYFPILEILHIYDMLCSSSKDNSRPIIDLLEVILSNGFPQLRVCTAIRIGTLSFSKRWKGSPSLHSLCLGMKTEHDQEQLRSACPNLRRFVNGRRSSIDLPKGDEEWKTTTSLMTLIEATIRIIDNPSDNHYFIHPERAVEYRNNRQTYYKKALNSMLIYGRPRY</sequence>
<reference evidence="2" key="1">
    <citation type="submission" date="2021-02" db="EMBL/GenBank/DDBJ databases">
        <authorList>
            <person name="Nowell W R."/>
        </authorList>
    </citation>
    <scope>NUCLEOTIDE SEQUENCE</scope>
</reference>
<dbReference type="InterPro" id="IPR036047">
    <property type="entry name" value="F-box-like_dom_sf"/>
</dbReference>
<dbReference type="AlphaFoldDB" id="A0A819PW72"/>
<protein>
    <recommendedName>
        <fullName evidence="1">F-box domain-containing protein</fullName>
    </recommendedName>
</protein>
<feature type="domain" description="F-box" evidence="1">
    <location>
        <begin position="8"/>
        <end position="55"/>
    </location>
</feature>
<dbReference type="InterPro" id="IPR016135">
    <property type="entry name" value="UBQ-conjugating_enzyme/RWD"/>
</dbReference>
<accession>A0A819PW72</accession>
<dbReference type="Proteomes" id="UP000663823">
    <property type="component" value="Unassembled WGS sequence"/>
</dbReference>
<dbReference type="SUPFAM" id="SSF54495">
    <property type="entry name" value="UBC-like"/>
    <property type="match status" value="1"/>
</dbReference>
<dbReference type="InterPro" id="IPR001810">
    <property type="entry name" value="F-box_dom"/>
</dbReference>
<dbReference type="PROSITE" id="PS50181">
    <property type="entry name" value="FBOX"/>
    <property type="match status" value="1"/>
</dbReference>
<dbReference type="SUPFAM" id="SSF81383">
    <property type="entry name" value="F-box domain"/>
    <property type="match status" value="1"/>
</dbReference>
<dbReference type="EMBL" id="CAJOAX010007850">
    <property type="protein sequence ID" value="CAF4019717.1"/>
    <property type="molecule type" value="Genomic_DNA"/>
</dbReference>
<proteinExistence type="predicted"/>
<dbReference type="CDD" id="cd09917">
    <property type="entry name" value="F-box_SF"/>
    <property type="match status" value="1"/>
</dbReference>